<feature type="compositionally biased region" description="Basic and acidic residues" evidence="10">
    <location>
        <begin position="92"/>
        <end position="111"/>
    </location>
</feature>
<comment type="similarity">
    <text evidence="3">Belongs to the HIBADH-related family. NP60 subfamily.</text>
</comment>
<keyword evidence="5" id="KW-0539">Nucleus</keyword>
<feature type="region of interest" description="Disordered" evidence="10">
    <location>
        <begin position="92"/>
        <end position="168"/>
    </location>
</feature>
<dbReference type="SUPFAM" id="SSF51735">
    <property type="entry name" value="NAD(P)-binding Rossmann-fold domains"/>
    <property type="match status" value="1"/>
</dbReference>
<proteinExistence type="inferred from homology"/>
<evidence type="ECO:0000256" key="6">
    <source>
        <dbReference type="ARBA" id="ARBA00030287"/>
    </source>
</evidence>
<dbReference type="InterPro" id="IPR029154">
    <property type="entry name" value="HIBADH-like_NADP-bd"/>
</dbReference>
<dbReference type="Gene3D" id="1.10.1040.10">
    <property type="entry name" value="N-(1-d-carboxylethyl)-l-norvaline Dehydrogenase, domain 2"/>
    <property type="match status" value="1"/>
</dbReference>
<accession>A0A8U0U575</accession>
<dbReference type="InterPro" id="IPR008927">
    <property type="entry name" value="6-PGluconate_DH-like_C_sf"/>
</dbReference>
<evidence type="ECO:0000256" key="5">
    <source>
        <dbReference type="ARBA" id="ARBA00023242"/>
    </source>
</evidence>
<dbReference type="InterPro" id="IPR000313">
    <property type="entry name" value="PWWP_dom"/>
</dbReference>
<dbReference type="InterPro" id="IPR051265">
    <property type="entry name" value="HIBADH-related_NP60_sf"/>
</dbReference>
<dbReference type="GO" id="GO:0005634">
    <property type="term" value="C:nucleus"/>
    <property type="evidence" value="ECO:0007669"/>
    <property type="project" value="UniProtKB-SubCell"/>
</dbReference>
<comment type="subcellular location">
    <subcellularLocation>
        <location evidence="2">Chromosome</location>
    </subcellularLocation>
    <subcellularLocation>
        <location evidence="1">Nucleus</location>
    </subcellularLocation>
</comment>
<dbReference type="SUPFAM" id="SSF48179">
    <property type="entry name" value="6-phosphogluconate dehydrogenase C-terminal domain-like"/>
    <property type="match status" value="1"/>
</dbReference>
<dbReference type="SUPFAM" id="SSF63748">
    <property type="entry name" value="Tudor/PWWP/MBT"/>
    <property type="match status" value="1"/>
</dbReference>
<reference evidence="13 14" key="1">
    <citation type="submission" date="2025-04" db="UniProtKB">
        <authorList>
            <consortium name="RefSeq"/>
        </authorList>
    </citation>
    <scope>IDENTIFICATION</scope>
    <source>
        <tissue evidence="13 14">White muscle</tissue>
    </source>
</reference>
<evidence type="ECO:0000259" key="11">
    <source>
        <dbReference type="PROSITE" id="PS50812"/>
    </source>
</evidence>
<dbReference type="Pfam" id="PF14833">
    <property type="entry name" value="NAD_binding_11"/>
    <property type="match status" value="1"/>
</dbReference>
<dbReference type="GO" id="GO:0050661">
    <property type="term" value="F:NADP binding"/>
    <property type="evidence" value="ECO:0007669"/>
    <property type="project" value="InterPro"/>
</dbReference>
<evidence type="ECO:0000256" key="8">
    <source>
        <dbReference type="ARBA" id="ARBA00034140"/>
    </source>
</evidence>
<evidence type="ECO:0000256" key="3">
    <source>
        <dbReference type="ARBA" id="ARBA00007598"/>
    </source>
</evidence>
<dbReference type="Pfam" id="PF03446">
    <property type="entry name" value="NAD_binding_2"/>
    <property type="match status" value="1"/>
</dbReference>
<dbReference type="Pfam" id="PF00855">
    <property type="entry name" value="PWWP"/>
    <property type="match status" value="1"/>
</dbReference>
<dbReference type="InterPro" id="IPR036291">
    <property type="entry name" value="NAD(P)-bd_dom_sf"/>
</dbReference>
<keyword evidence="4" id="KW-0158">Chromosome</keyword>
<evidence type="ECO:0000256" key="2">
    <source>
        <dbReference type="ARBA" id="ARBA00004286"/>
    </source>
</evidence>
<dbReference type="Gene3D" id="2.30.30.140">
    <property type="match status" value="1"/>
</dbReference>
<evidence type="ECO:0000313" key="13">
    <source>
        <dbReference type="RefSeq" id="XP_038839296.1"/>
    </source>
</evidence>
<dbReference type="GeneID" id="120037190"/>
<dbReference type="GO" id="GO:0140673">
    <property type="term" value="P:transcription elongation-coupled chromatin remodeling"/>
    <property type="evidence" value="ECO:0007669"/>
    <property type="project" value="TreeGrafter"/>
</dbReference>
<evidence type="ECO:0000313" key="12">
    <source>
        <dbReference type="Proteomes" id="UP000808372"/>
    </source>
</evidence>
<dbReference type="InterPro" id="IPR006115">
    <property type="entry name" value="6PGDH_NADP-bd"/>
</dbReference>
<dbReference type="SMART" id="SM00293">
    <property type="entry name" value="PWWP"/>
    <property type="match status" value="1"/>
</dbReference>
<sequence>MATVHLRIGDLVWGKLGRYPPWPGKVVSPPKDLKKPRGKKCHFVKFFGTEDHAWIKVEQLKPYHPHKEEMIKINKGKRFQQAVDAVEDFLKKKEKQGGKEQSSEGKGDSKGKKTPTKPLKILEEDDEDLSALKDPSEKDLTDSEPSSVERLGGLGTTGPVSGFKWESSDTRSTSIQAADSTAINGSITPTDKRIGFLGLGLMGSGIVSNLLKMGHVVTVWNRTVEKCDLFIQEGARLGRTPAEVVSMCDITFSCVSDPKAARDLVLGPSGVLQGIRPGKCYVEMSTVDPETITELSQVISSRGGRFLEAPVAGSQQVSNEGMLVILAAGDRTVYEDCSSCFQAMGKTSFFLGEVGNAARMMLILNMVQGSFMATIAEGLTLAQATGQSQHTFLDILSQGQMASTFVDQKCQNILQGNFKPDYYLKHIQKDLRLAISMGDTANHPTPMAAAANEVYKRAKALDQSDNDMSAVYRAYIH</sequence>
<dbReference type="FunFam" id="2.30.30.140:FF:000027">
    <property type="entry name" value="putative oxidoreductase GLYR1 isoform X1"/>
    <property type="match status" value="1"/>
</dbReference>
<dbReference type="RefSeq" id="XP_038839296.1">
    <property type="nucleotide sequence ID" value="XM_038983368.1"/>
</dbReference>
<evidence type="ECO:0000313" key="14">
    <source>
        <dbReference type="RefSeq" id="XP_038843271.1"/>
    </source>
</evidence>
<organism evidence="12 13">
    <name type="scientific">Salvelinus namaycush</name>
    <name type="common">Lake trout</name>
    <name type="synonym">Salmo namaycush</name>
    <dbReference type="NCBI Taxonomy" id="8040"/>
    <lineage>
        <taxon>Eukaryota</taxon>
        <taxon>Metazoa</taxon>
        <taxon>Chordata</taxon>
        <taxon>Craniata</taxon>
        <taxon>Vertebrata</taxon>
        <taxon>Euteleostomi</taxon>
        <taxon>Actinopterygii</taxon>
        <taxon>Neopterygii</taxon>
        <taxon>Teleostei</taxon>
        <taxon>Protacanthopterygii</taxon>
        <taxon>Salmoniformes</taxon>
        <taxon>Salmonidae</taxon>
        <taxon>Salmoninae</taxon>
        <taxon>Salvelinus</taxon>
    </lineage>
</organism>
<dbReference type="GO" id="GO:0031491">
    <property type="term" value="F:nucleosome binding"/>
    <property type="evidence" value="ECO:0007669"/>
    <property type="project" value="TreeGrafter"/>
</dbReference>
<dbReference type="AlphaFoldDB" id="A0A8U0U575"/>
<evidence type="ECO:0000256" key="4">
    <source>
        <dbReference type="ARBA" id="ARBA00022454"/>
    </source>
</evidence>
<evidence type="ECO:0000256" key="7">
    <source>
        <dbReference type="ARBA" id="ARBA00032038"/>
    </source>
</evidence>
<dbReference type="CDD" id="cd05836">
    <property type="entry name" value="PWWP_GLYR1"/>
    <property type="match status" value="1"/>
</dbReference>
<feature type="domain" description="PWWP" evidence="11">
    <location>
        <begin position="8"/>
        <end position="66"/>
    </location>
</feature>
<name>A0A8U0U575_SALNM</name>
<dbReference type="GO" id="GO:0000785">
    <property type="term" value="C:chromatin"/>
    <property type="evidence" value="ECO:0007669"/>
    <property type="project" value="TreeGrafter"/>
</dbReference>
<protein>
    <recommendedName>
        <fullName evidence="8">Cytokine-like nuclear factor N-PAC</fullName>
    </recommendedName>
    <alternativeName>
        <fullName evidence="6">Glyoxylate reductase 1 homolog</fullName>
    </alternativeName>
    <alternativeName>
        <fullName evidence="7">Nuclear protein NP60</fullName>
    </alternativeName>
    <alternativeName>
        <fullName evidence="9">Putative oxidoreductase GLYR1</fullName>
    </alternativeName>
</protein>
<dbReference type="GO" id="GO:0003677">
    <property type="term" value="F:DNA binding"/>
    <property type="evidence" value="ECO:0007669"/>
    <property type="project" value="TreeGrafter"/>
</dbReference>
<dbReference type="Gene3D" id="3.40.50.720">
    <property type="entry name" value="NAD(P)-binding Rossmann-like Domain"/>
    <property type="match status" value="1"/>
</dbReference>
<keyword evidence="12" id="KW-1185">Reference proteome</keyword>
<evidence type="ECO:0000256" key="10">
    <source>
        <dbReference type="SAM" id="MobiDB-lite"/>
    </source>
</evidence>
<dbReference type="GO" id="GO:0051287">
    <property type="term" value="F:NAD binding"/>
    <property type="evidence" value="ECO:0007669"/>
    <property type="project" value="InterPro"/>
</dbReference>
<dbReference type="FunFam" id="3.40.50.720:FF:000058">
    <property type="entry name" value="Putative oxidoreductase GLYR1 homolog"/>
    <property type="match status" value="1"/>
</dbReference>
<dbReference type="Proteomes" id="UP000808372">
    <property type="component" value="Chromosome 3"/>
</dbReference>
<evidence type="ECO:0000256" key="9">
    <source>
        <dbReference type="ARBA" id="ARBA00034145"/>
    </source>
</evidence>
<dbReference type="RefSeq" id="XP_038843271.1">
    <property type="nucleotide sequence ID" value="XM_038987343.1"/>
</dbReference>
<dbReference type="InterPro" id="IPR035501">
    <property type="entry name" value="GLYR1_PWWP"/>
</dbReference>
<gene>
    <name evidence="13" type="primary">LOC120037190</name>
    <name evidence="14" type="synonym">LOC120042495</name>
</gene>
<dbReference type="FunFam" id="1.10.1040.10:FF:000011">
    <property type="entry name" value="putative oxidoreductase GLYR1 isoform X1"/>
    <property type="match status" value="1"/>
</dbReference>
<dbReference type="PANTHER" id="PTHR43580:SF2">
    <property type="entry name" value="CYTOKINE-LIKE NUCLEAR FACTOR N-PAC"/>
    <property type="match status" value="1"/>
</dbReference>
<dbReference type="InterPro" id="IPR013328">
    <property type="entry name" value="6PGD_dom2"/>
</dbReference>
<dbReference type="PANTHER" id="PTHR43580">
    <property type="entry name" value="OXIDOREDUCTASE GLYR1-RELATED"/>
    <property type="match status" value="1"/>
</dbReference>
<dbReference type="PROSITE" id="PS50812">
    <property type="entry name" value="PWWP"/>
    <property type="match status" value="1"/>
</dbReference>
<evidence type="ECO:0000256" key="1">
    <source>
        <dbReference type="ARBA" id="ARBA00004123"/>
    </source>
</evidence>
<feature type="compositionally biased region" description="Basic and acidic residues" evidence="10">
    <location>
        <begin position="130"/>
        <end position="141"/>
    </location>
</feature>